<dbReference type="AlphaFoldDB" id="A0AAN2CA46"/>
<gene>
    <name evidence="3" type="ORF">WPS_25360</name>
</gene>
<keyword evidence="4" id="KW-1185">Reference proteome</keyword>
<dbReference type="Pfam" id="PF02615">
    <property type="entry name" value="Ldh_2"/>
    <property type="match status" value="1"/>
</dbReference>
<dbReference type="Gene3D" id="3.30.1370.60">
    <property type="entry name" value="Hypothetical oxidoreductase yiak, domain 2"/>
    <property type="match status" value="1"/>
</dbReference>
<name>A0AAN2CA46_UNVUL</name>
<dbReference type="Proteomes" id="UP001317532">
    <property type="component" value="Chromosome"/>
</dbReference>
<dbReference type="InterPro" id="IPR036111">
    <property type="entry name" value="Mal/L-sulfo/L-lacto_DH-like_sf"/>
</dbReference>
<dbReference type="GO" id="GO:0016491">
    <property type="term" value="F:oxidoreductase activity"/>
    <property type="evidence" value="ECO:0007669"/>
    <property type="project" value="UniProtKB-KW"/>
</dbReference>
<dbReference type="InterPro" id="IPR043144">
    <property type="entry name" value="Mal/L-sulf/L-lact_DH-like_ah"/>
</dbReference>
<dbReference type="SUPFAM" id="SSF89733">
    <property type="entry name" value="L-sulfolactate dehydrogenase-like"/>
    <property type="match status" value="1"/>
</dbReference>
<dbReference type="PANTHER" id="PTHR11091:SF0">
    <property type="entry name" value="MALATE DEHYDROGENASE"/>
    <property type="match status" value="1"/>
</dbReference>
<keyword evidence="2" id="KW-0560">Oxidoreductase</keyword>
<dbReference type="PANTHER" id="PTHR11091">
    <property type="entry name" value="OXIDOREDUCTASE-RELATED"/>
    <property type="match status" value="1"/>
</dbReference>
<organism evidence="3 4">
    <name type="scientific">Vulcanimicrobium alpinum</name>
    <dbReference type="NCBI Taxonomy" id="3016050"/>
    <lineage>
        <taxon>Bacteria</taxon>
        <taxon>Bacillati</taxon>
        <taxon>Vulcanimicrobiota</taxon>
        <taxon>Vulcanimicrobiia</taxon>
        <taxon>Vulcanimicrobiales</taxon>
        <taxon>Vulcanimicrobiaceae</taxon>
        <taxon>Vulcanimicrobium</taxon>
    </lineage>
</organism>
<evidence type="ECO:0000313" key="3">
    <source>
        <dbReference type="EMBL" id="BDE07260.1"/>
    </source>
</evidence>
<evidence type="ECO:0008006" key="5">
    <source>
        <dbReference type="Google" id="ProtNLM"/>
    </source>
</evidence>
<sequence length="241" mass="25792">MTEAAVARVREDDLQRFVAASLVAVGVDDEAARIVADVLVAADRRGIESHGVARLRWFYVDRIRNGRIVPRPTYTRVRETPTSLLLDAGNGLGHPASHHAMSATIAKARERGIAFAAVRNSNHYGIAGYYAMMALPHDMIGICSTDSAHFAVPTFGRTKMQGTNPFAFAVPAGDEPPFVLDFATTTVTYGKLEVYERKGLQLKPGWAVDADGNPIGDPAARHTGALLPLGGFGTENGGHKG</sequence>
<evidence type="ECO:0000256" key="1">
    <source>
        <dbReference type="ARBA" id="ARBA00006056"/>
    </source>
</evidence>
<reference evidence="3 4" key="1">
    <citation type="journal article" date="2022" name="ISME Commun">
        <title>Vulcanimicrobium alpinus gen. nov. sp. nov., the first cultivated representative of the candidate phylum 'Eremiobacterota', is a metabolically versatile aerobic anoxygenic phototroph.</title>
        <authorList>
            <person name="Yabe S."/>
            <person name="Muto K."/>
            <person name="Abe K."/>
            <person name="Yokota A."/>
            <person name="Staudigel H."/>
            <person name="Tebo B.M."/>
        </authorList>
    </citation>
    <scope>NUCLEOTIDE SEQUENCE [LARGE SCALE GENOMIC DNA]</scope>
    <source>
        <strain evidence="3 4">WC8-2</strain>
    </source>
</reference>
<dbReference type="InterPro" id="IPR043143">
    <property type="entry name" value="Mal/L-sulf/L-lact_DH-like_NADP"/>
</dbReference>
<protein>
    <recommendedName>
        <fullName evidence="5">Ldh family oxidoreductase</fullName>
    </recommendedName>
</protein>
<evidence type="ECO:0000313" key="4">
    <source>
        <dbReference type="Proteomes" id="UP001317532"/>
    </source>
</evidence>
<dbReference type="Gene3D" id="1.10.1530.10">
    <property type="match status" value="1"/>
</dbReference>
<proteinExistence type="inferred from homology"/>
<accession>A0AAN2CA46</accession>
<comment type="similarity">
    <text evidence="1">Belongs to the LDH2/MDH2 oxidoreductase family.</text>
</comment>
<dbReference type="InterPro" id="IPR003767">
    <property type="entry name" value="Malate/L-lactate_DH-like"/>
</dbReference>
<dbReference type="KEGG" id="vab:WPS_25360"/>
<evidence type="ECO:0000256" key="2">
    <source>
        <dbReference type="ARBA" id="ARBA00023002"/>
    </source>
</evidence>
<dbReference type="EMBL" id="AP025523">
    <property type="protein sequence ID" value="BDE07260.1"/>
    <property type="molecule type" value="Genomic_DNA"/>
</dbReference>